<dbReference type="Pfam" id="PF13675">
    <property type="entry name" value="PilJ"/>
    <property type="match status" value="1"/>
</dbReference>
<dbReference type="eggNOG" id="COG2205">
    <property type="taxonomic scope" value="Bacteria"/>
</dbReference>
<dbReference type="InterPro" id="IPR036641">
    <property type="entry name" value="HPT_dom_sf"/>
</dbReference>
<dbReference type="SMART" id="SM00448">
    <property type="entry name" value="REC"/>
    <property type="match status" value="1"/>
</dbReference>
<evidence type="ECO:0000256" key="3">
    <source>
        <dbReference type="ARBA" id="ARBA00012438"/>
    </source>
</evidence>
<evidence type="ECO:0000259" key="20">
    <source>
        <dbReference type="PROSITE" id="PS50109"/>
    </source>
</evidence>
<evidence type="ECO:0000313" key="24">
    <source>
        <dbReference type="EMBL" id="ABM03884.1"/>
    </source>
</evidence>
<dbReference type="EMBL" id="CP000510">
    <property type="protein sequence ID" value="ABM03884.1"/>
    <property type="molecule type" value="Genomic_DNA"/>
</dbReference>
<dbReference type="PROSITE" id="PS50894">
    <property type="entry name" value="HPT"/>
    <property type="match status" value="1"/>
</dbReference>
<dbReference type="SMART" id="SM00091">
    <property type="entry name" value="PAS"/>
    <property type="match status" value="1"/>
</dbReference>
<dbReference type="PROSITE" id="PS50109">
    <property type="entry name" value="HIS_KIN"/>
    <property type="match status" value="1"/>
</dbReference>
<evidence type="ECO:0000256" key="2">
    <source>
        <dbReference type="ARBA" id="ARBA00004429"/>
    </source>
</evidence>
<evidence type="ECO:0000259" key="21">
    <source>
        <dbReference type="PROSITE" id="PS50110"/>
    </source>
</evidence>
<comment type="subcellular location">
    <subcellularLocation>
        <location evidence="2">Cell inner membrane</location>
        <topology evidence="2">Multi-pass membrane protein</topology>
    </subcellularLocation>
</comment>
<keyword evidence="10 24" id="KW-0418">Kinase</keyword>
<dbReference type="InterPro" id="IPR035965">
    <property type="entry name" value="PAS-like_dom_sf"/>
</dbReference>
<evidence type="ECO:0000256" key="16">
    <source>
        <dbReference type="ARBA" id="ARBA00070616"/>
    </source>
</evidence>
<evidence type="ECO:0000256" key="13">
    <source>
        <dbReference type="ARBA" id="ARBA00023012"/>
    </source>
</evidence>
<feature type="transmembrane region" description="Helical" evidence="19">
    <location>
        <begin position="12"/>
        <end position="37"/>
    </location>
</feature>
<evidence type="ECO:0000256" key="18">
    <source>
        <dbReference type="PROSITE-ProRule" id="PRU00169"/>
    </source>
</evidence>
<dbReference type="InterPro" id="IPR003661">
    <property type="entry name" value="HisK_dim/P_dom"/>
</dbReference>
<dbReference type="InterPro" id="IPR013767">
    <property type="entry name" value="PAS_fold"/>
</dbReference>
<feature type="domain" description="Histidine kinase" evidence="20">
    <location>
        <begin position="373"/>
        <end position="594"/>
    </location>
</feature>
<keyword evidence="14 19" id="KW-0472">Membrane</keyword>
<dbReference type="InterPro" id="IPR036890">
    <property type="entry name" value="HATPase_C_sf"/>
</dbReference>
<dbReference type="PROSITE" id="PS50110">
    <property type="entry name" value="RESPONSE_REGULATORY"/>
    <property type="match status" value="1"/>
</dbReference>
<keyword evidence="8 19" id="KW-0812">Transmembrane</keyword>
<evidence type="ECO:0000256" key="5">
    <source>
        <dbReference type="ARBA" id="ARBA00022519"/>
    </source>
</evidence>
<evidence type="ECO:0000259" key="23">
    <source>
        <dbReference type="PROSITE" id="PS50894"/>
    </source>
</evidence>
<dbReference type="InterPro" id="IPR008207">
    <property type="entry name" value="Sig_transdc_His_kin_Hpt_dom"/>
</dbReference>
<evidence type="ECO:0000256" key="4">
    <source>
        <dbReference type="ARBA" id="ARBA00022475"/>
    </source>
</evidence>
<dbReference type="Pfam" id="PF00072">
    <property type="entry name" value="Response_reg"/>
    <property type="match status" value="1"/>
</dbReference>
<dbReference type="InterPro" id="IPR011006">
    <property type="entry name" value="CheY-like_superfamily"/>
</dbReference>
<dbReference type="NCBIfam" id="TIGR00229">
    <property type="entry name" value="sensory_box"/>
    <property type="match status" value="1"/>
</dbReference>
<dbReference type="GO" id="GO:0006355">
    <property type="term" value="P:regulation of DNA-templated transcription"/>
    <property type="evidence" value="ECO:0007669"/>
    <property type="project" value="InterPro"/>
</dbReference>
<evidence type="ECO:0000256" key="12">
    <source>
        <dbReference type="ARBA" id="ARBA00022989"/>
    </source>
</evidence>
<dbReference type="CDD" id="cd16922">
    <property type="entry name" value="HATPase_EvgS-ArcB-TorS-like"/>
    <property type="match status" value="1"/>
</dbReference>
<dbReference type="Gene3D" id="1.10.287.130">
    <property type="match status" value="1"/>
</dbReference>
<evidence type="ECO:0000256" key="17">
    <source>
        <dbReference type="PROSITE-ProRule" id="PRU00110"/>
    </source>
</evidence>
<keyword evidence="4" id="KW-1003">Cell membrane</keyword>
<feature type="modified residue" description="4-aspartylphosphate" evidence="18">
    <location>
        <position position="675"/>
    </location>
</feature>
<evidence type="ECO:0000313" key="25">
    <source>
        <dbReference type="Proteomes" id="UP000000639"/>
    </source>
</evidence>
<feature type="transmembrane region" description="Helical" evidence="19">
    <location>
        <begin position="194"/>
        <end position="215"/>
    </location>
</feature>
<dbReference type="Proteomes" id="UP000000639">
    <property type="component" value="Chromosome"/>
</dbReference>
<keyword evidence="25" id="KW-1185">Reference proteome</keyword>
<dbReference type="eggNOG" id="COG0784">
    <property type="taxonomic scope" value="Bacteria"/>
</dbReference>
<dbReference type="SMART" id="SM00387">
    <property type="entry name" value="HATPase_c"/>
    <property type="match status" value="1"/>
</dbReference>
<dbReference type="KEGG" id="pin:Ping_2140"/>
<dbReference type="Pfam" id="PF00989">
    <property type="entry name" value="PAS"/>
    <property type="match status" value="1"/>
</dbReference>
<feature type="domain" description="HPt" evidence="23">
    <location>
        <begin position="778"/>
        <end position="875"/>
    </location>
</feature>
<dbReference type="GO" id="GO:0000155">
    <property type="term" value="F:phosphorelay sensor kinase activity"/>
    <property type="evidence" value="ECO:0007669"/>
    <property type="project" value="InterPro"/>
</dbReference>
<evidence type="ECO:0000256" key="8">
    <source>
        <dbReference type="ARBA" id="ARBA00022692"/>
    </source>
</evidence>
<dbReference type="InterPro" id="IPR005467">
    <property type="entry name" value="His_kinase_dom"/>
</dbReference>
<dbReference type="STRING" id="357804.Ping_2140"/>
<dbReference type="Gene3D" id="3.30.565.10">
    <property type="entry name" value="Histidine kinase-like ATPase, C-terminal domain"/>
    <property type="match status" value="1"/>
</dbReference>
<organism evidence="24 25">
    <name type="scientific">Psychromonas ingrahamii (strain DSM 17664 / CCUG 51855 / 37)</name>
    <dbReference type="NCBI Taxonomy" id="357804"/>
    <lineage>
        <taxon>Bacteria</taxon>
        <taxon>Pseudomonadati</taxon>
        <taxon>Pseudomonadota</taxon>
        <taxon>Gammaproteobacteria</taxon>
        <taxon>Alteromonadales</taxon>
        <taxon>Psychromonadaceae</taxon>
        <taxon>Psychromonas</taxon>
    </lineage>
</organism>
<evidence type="ECO:0000256" key="10">
    <source>
        <dbReference type="ARBA" id="ARBA00022777"/>
    </source>
</evidence>
<evidence type="ECO:0000256" key="14">
    <source>
        <dbReference type="ARBA" id="ARBA00023136"/>
    </source>
</evidence>
<dbReference type="GO" id="GO:0005886">
    <property type="term" value="C:plasma membrane"/>
    <property type="evidence" value="ECO:0007669"/>
    <property type="project" value="UniProtKB-SubCell"/>
</dbReference>
<dbReference type="Pfam" id="PF00512">
    <property type="entry name" value="HisKA"/>
    <property type="match status" value="1"/>
</dbReference>
<protein>
    <recommendedName>
        <fullName evidence="16">Sensor protein FixL</fullName>
        <ecNumber evidence="3">2.7.13.3</ecNumber>
    </recommendedName>
</protein>
<keyword evidence="5" id="KW-0997">Cell inner membrane</keyword>
<dbReference type="CDD" id="cd17546">
    <property type="entry name" value="REC_hyHK_CKI1_RcsC-like"/>
    <property type="match status" value="1"/>
</dbReference>
<evidence type="ECO:0000256" key="7">
    <source>
        <dbReference type="ARBA" id="ARBA00022679"/>
    </source>
</evidence>
<feature type="modified residue" description="Phosphohistidine" evidence="17">
    <location>
        <position position="817"/>
    </location>
</feature>
<dbReference type="InterPro" id="IPR000014">
    <property type="entry name" value="PAS"/>
</dbReference>
<feature type="domain" description="PAS" evidence="22">
    <location>
        <begin position="228"/>
        <end position="298"/>
    </location>
</feature>
<dbReference type="SUPFAM" id="SSF47226">
    <property type="entry name" value="Histidine-containing phosphotransfer domain, HPT domain"/>
    <property type="match status" value="1"/>
</dbReference>
<name>A1SWL9_PSYIN</name>
<comment type="catalytic activity">
    <reaction evidence="1">
        <text>ATP + protein L-histidine = ADP + protein N-phospho-L-histidine.</text>
        <dbReference type="EC" id="2.7.13.3"/>
    </reaction>
</comment>
<keyword evidence="11" id="KW-0067">ATP-binding</keyword>
<dbReference type="AlphaFoldDB" id="A1SWL9"/>
<dbReference type="InterPro" id="IPR004358">
    <property type="entry name" value="Sig_transdc_His_kin-like_C"/>
</dbReference>
<comment type="function">
    <text evidence="15">Putative oxygen sensor; modulates the activity of FixJ, a transcriptional activator of nitrogen fixation fixK gene. FixL probably acts as a kinase that phosphorylates FixJ.</text>
</comment>
<evidence type="ECO:0000256" key="9">
    <source>
        <dbReference type="ARBA" id="ARBA00022741"/>
    </source>
</evidence>
<evidence type="ECO:0000256" key="19">
    <source>
        <dbReference type="SAM" id="Phobius"/>
    </source>
</evidence>
<dbReference type="PROSITE" id="PS50112">
    <property type="entry name" value="PAS"/>
    <property type="match status" value="1"/>
</dbReference>
<dbReference type="InterPro" id="IPR036097">
    <property type="entry name" value="HisK_dim/P_sf"/>
</dbReference>
<dbReference type="InterPro" id="IPR003594">
    <property type="entry name" value="HATPase_dom"/>
</dbReference>
<keyword evidence="7 24" id="KW-0808">Transferase</keyword>
<evidence type="ECO:0000256" key="6">
    <source>
        <dbReference type="ARBA" id="ARBA00022553"/>
    </source>
</evidence>
<evidence type="ECO:0000256" key="11">
    <source>
        <dbReference type="ARBA" id="ARBA00022840"/>
    </source>
</evidence>
<evidence type="ECO:0000259" key="22">
    <source>
        <dbReference type="PROSITE" id="PS50112"/>
    </source>
</evidence>
<accession>A1SWL9</accession>
<dbReference type="FunFam" id="3.30.565.10:FF:000010">
    <property type="entry name" value="Sensor histidine kinase RcsC"/>
    <property type="match status" value="1"/>
</dbReference>
<dbReference type="OrthoDB" id="9810730at2"/>
<reference evidence="24 25" key="1">
    <citation type="submission" date="2007-01" db="EMBL/GenBank/DDBJ databases">
        <title>Complete sequence of Psychromonas ingrahamii 37.</title>
        <authorList>
            <consortium name="US DOE Joint Genome Institute"/>
            <person name="Copeland A."/>
            <person name="Lucas S."/>
            <person name="Lapidus A."/>
            <person name="Barry K."/>
            <person name="Detter J.C."/>
            <person name="Glavina del Rio T."/>
            <person name="Hammon N."/>
            <person name="Israni S."/>
            <person name="Dalin E."/>
            <person name="Tice H."/>
            <person name="Pitluck S."/>
            <person name="Thompson L.S."/>
            <person name="Brettin T."/>
            <person name="Bruce D."/>
            <person name="Han C."/>
            <person name="Tapia R."/>
            <person name="Schmutz J."/>
            <person name="Larimer F."/>
            <person name="Land M."/>
            <person name="Hauser L."/>
            <person name="Kyrpides N."/>
            <person name="Ivanova N."/>
            <person name="Staley J."/>
            <person name="Richardson P."/>
        </authorList>
    </citation>
    <scope>NUCLEOTIDE SEQUENCE [LARGE SCALE GENOMIC DNA]</scope>
    <source>
        <strain evidence="24 25">37</strain>
    </source>
</reference>
<keyword evidence="12 19" id="KW-1133">Transmembrane helix</keyword>
<dbReference type="SUPFAM" id="SSF55874">
    <property type="entry name" value="ATPase domain of HSP90 chaperone/DNA topoisomerase II/histidine kinase"/>
    <property type="match status" value="1"/>
</dbReference>
<dbReference type="Gene3D" id="1.20.120.160">
    <property type="entry name" value="HPT domain"/>
    <property type="match status" value="1"/>
</dbReference>
<dbReference type="InterPro" id="IPR001789">
    <property type="entry name" value="Sig_transdc_resp-reg_receiver"/>
</dbReference>
<dbReference type="GO" id="GO:0005524">
    <property type="term" value="F:ATP binding"/>
    <property type="evidence" value="ECO:0007669"/>
    <property type="project" value="UniProtKB-KW"/>
</dbReference>
<dbReference type="EC" id="2.7.13.3" evidence="3"/>
<dbReference type="RefSeq" id="WP_011770444.1">
    <property type="nucleotide sequence ID" value="NC_008709.1"/>
</dbReference>
<dbReference type="Pfam" id="PF02518">
    <property type="entry name" value="HATPase_c"/>
    <property type="match status" value="1"/>
</dbReference>
<dbReference type="FunFam" id="3.30.450.20:FF:000060">
    <property type="entry name" value="Sensor protein FixL"/>
    <property type="match status" value="1"/>
</dbReference>
<dbReference type="SUPFAM" id="SSF52172">
    <property type="entry name" value="CheY-like"/>
    <property type="match status" value="1"/>
</dbReference>
<dbReference type="InterPro" id="IPR029095">
    <property type="entry name" value="NarX-like_N"/>
</dbReference>
<sequence length="882" mass="97917">MGDKKTQSIYVYKILITAGLVACLVLVLLIFGSYMVADGVIKTNQKNSALINVSGRQRMLSQSIADISSNLISYPEERQNLRHRLLEVCNLIEKSHQSLLYGDQAIGLFGDPSSEIKRMMFEPPHSVDKGVSDYIEAARSLINTSDNKLTIANPDIRYIHASSGVLLNNLNDITNQYQREGEAGLADLRDQQKIIMATQISVILLLTLLIFLPLVRRVHREILKAVMSEKHLSSVIDHMLDGLITIDAQCIVQSFNPAAERIFGYKSEEVVGGSVNILMPEPDYSEHNDYLKRHLDTGITNTTGISRKVVGKRKDGSTFPLDLSINEMHLSETHRFFCTVRDISVRQQHEQQLIAAKETAEQVSQAKDSFLATMSHEIRTPLAGMLGMLEVLSMSPLDHEQEPILKAAWDSARNLLRIVNDILDWSKIQDGKLILSPQSTSIPMLLQEVVNTYSHVASAKNLKLWQHADSQLSAAHIVDPLRLSQVLNNFVSNALKFTEQGEIELCAELLEQLESGERIRFFVKDTGVGIPKIVQPKLFERFQQESADTARQYGGTGLGLSICLHLAEFLDGKIELVSEPGLGAIFSITVILPISAAPGEALPTPVPVVEQKKIRPLFDNREDAPMILAVDDHPINRDLLARQITLLGLRVETAEDGLVALSKWRAGHFALVITDCHMPEMDGYSFARAVRKIEMEEILPRTPIIAWTANARIEEGQFCEDAGMDGLLVKLSGMTLLKTMLAKWLSIPAPEKNQFTAYAGGETKGPIDYAELSKVVPDSAEQIQVLYDFQQYISADRGKLIEMLVQGDPLSVQYTAHRIKGSCLMVGATEMASAYATIEQTAMEGNIDGARTRMTELHDAFERFDSYLATLTDSKGEADESE</sequence>
<evidence type="ECO:0000256" key="1">
    <source>
        <dbReference type="ARBA" id="ARBA00000085"/>
    </source>
</evidence>
<dbReference type="PANTHER" id="PTHR43047">
    <property type="entry name" value="TWO-COMPONENT HISTIDINE PROTEIN KINASE"/>
    <property type="match status" value="1"/>
</dbReference>
<dbReference type="Gene3D" id="3.40.50.2300">
    <property type="match status" value="1"/>
</dbReference>
<feature type="domain" description="Response regulatory" evidence="21">
    <location>
        <begin position="626"/>
        <end position="745"/>
    </location>
</feature>
<proteinExistence type="predicted"/>
<dbReference type="SMART" id="SM00388">
    <property type="entry name" value="HisKA"/>
    <property type="match status" value="1"/>
</dbReference>
<dbReference type="Pfam" id="PF01627">
    <property type="entry name" value="Hpt"/>
    <property type="match status" value="1"/>
</dbReference>
<gene>
    <name evidence="24" type="ordered locus">Ping_2140</name>
</gene>
<dbReference type="SUPFAM" id="SSF47384">
    <property type="entry name" value="Homodimeric domain of signal transducing histidine kinase"/>
    <property type="match status" value="1"/>
</dbReference>
<keyword evidence="13" id="KW-0902">Two-component regulatory system</keyword>
<dbReference type="CDD" id="cd00130">
    <property type="entry name" value="PAS"/>
    <property type="match status" value="1"/>
</dbReference>
<dbReference type="HOGENOM" id="CLU_000445_114_59_6"/>
<dbReference type="SUPFAM" id="SSF55785">
    <property type="entry name" value="PYP-like sensor domain (PAS domain)"/>
    <property type="match status" value="1"/>
</dbReference>
<dbReference type="Gene3D" id="3.30.450.20">
    <property type="entry name" value="PAS domain"/>
    <property type="match status" value="1"/>
</dbReference>
<dbReference type="eggNOG" id="COG2198">
    <property type="taxonomic scope" value="Bacteria"/>
</dbReference>
<evidence type="ECO:0000256" key="15">
    <source>
        <dbReference type="ARBA" id="ARBA00059827"/>
    </source>
</evidence>
<dbReference type="CDD" id="cd00082">
    <property type="entry name" value="HisKA"/>
    <property type="match status" value="1"/>
</dbReference>
<keyword evidence="9" id="KW-0547">Nucleotide-binding</keyword>
<dbReference type="PRINTS" id="PR00344">
    <property type="entry name" value="BCTRLSENSOR"/>
</dbReference>
<keyword evidence="6 18" id="KW-0597">Phosphoprotein</keyword>